<dbReference type="Gene3D" id="6.10.250.3370">
    <property type="match status" value="1"/>
</dbReference>
<proteinExistence type="inferred from homology"/>
<dbReference type="InterPro" id="IPR022770">
    <property type="entry name" value="IucA/IucC-like_C"/>
</dbReference>
<organism evidence="5 6">
    <name type="scientific">Prauserella rugosa</name>
    <dbReference type="NCBI Taxonomy" id="43354"/>
    <lineage>
        <taxon>Bacteria</taxon>
        <taxon>Bacillati</taxon>
        <taxon>Actinomycetota</taxon>
        <taxon>Actinomycetes</taxon>
        <taxon>Pseudonocardiales</taxon>
        <taxon>Pseudonocardiaceae</taxon>
        <taxon>Prauserella</taxon>
    </lineage>
</organism>
<name>A0A660CF98_9PSEU</name>
<dbReference type="GO" id="GO:0019290">
    <property type="term" value="P:siderophore biosynthetic process"/>
    <property type="evidence" value="ECO:0007669"/>
    <property type="project" value="InterPro"/>
</dbReference>
<evidence type="ECO:0000256" key="1">
    <source>
        <dbReference type="ARBA" id="ARBA00004924"/>
    </source>
</evidence>
<evidence type="ECO:0000259" key="4">
    <source>
        <dbReference type="Pfam" id="PF06276"/>
    </source>
</evidence>
<accession>A0A660CF98</accession>
<feature type="domain" description="Aerobactin siderophore biosynthesis IucA/IucC N-terminal" evidence="3">
    <location>
        <begin position="146"/>
        <end position="375"/>
    </location>
</feature>
<dbReference type="InterPro" id="IPR037455">
    <property type="entry name" value="LucA/IucC-like"/>
</dbReference>
<dbReference type="GO" id="GO:0016881">
    <property type="term" value="F:acid-amino acid ligase activity"/>
    <property type="evidence" value="ECO:0007669"/>
    <property type="project" value="UniProtKB-ARBA"/>
</dbReference>
<evidence type="ECO:0000259" key="3">
    <source>
        <dbReference type="Pfam" id="PF04183"/>
    </source>
</evidence>
<dbReference type="PANTHER" id="PTHR34384:SF6">
    <property type="entry name" value="STAPHYLOFERRIN B SYNTHASE"/>
    <property type="match status" value="1"/>
</dbReference>
<dbReference type="Proteomes" id="UP000317303">
    <property type="component" value="Unassembled WGS sequence"/>
</dbReference>
<keyword evidence="6" id="KW-1185">Reference proteome</keyword>
<dbReference type="PANTHER" id="PTHR34384">
    <property type="entry name" value="L-2,3-DIAMINOPROPANOATE--CITRATE LIGASE"/>
    <property type="match status" value="1"/>
</dbReference>
<dbReference type="Gene3D" id="3.30.310.280">
    <property type="match status" value="1"/>
</dbReference>
<dbReference type="EMBL" id="VLJV01000001">
    <property type="protein sequence ID" value="TWH21084.1"/>
    <property type="molecule type" value="Genomic_DNA"/>
</dbReference>
<dbReference type="RefSeq" id="WP_030532284.1">
    <property type="nucleotide sequence ID" value="NZ_JOIJ01000007.1"/>
</dbReference>
<feature type="domain" description="Aerobactin siderophore biosynthesis IucA/IucC-like C-terminal" evidence="4">
    <location>
        <begin position="396"/>
        <end position="560"/>
    </location>
</feature>
<evidence type="ECO:0000313" key="5">
    <source>
        <dbReference type="EMBL" id="TWH21084.1"/>
    </source>
</evidence>
<dbReference type="AlphaFoldDB" id="A0A660CF98"/>
<dbReference type="InterPro" id="IPR007310">
    <property type="entry name" value="Aerobactin_biosyn_IucA/IucC_N"/>
</dbReference>
<dbReference type="OrthoDB" id="495728at2"/>
<dbReference type="Pfam" id="PF06276">
    <property type="entry name" value="FhuF"/>
    <property type="match status" value="1"/>
</dbReference>
<evidence type="ECO:0000256" key="2">
    <source>
        <dbReference type="ARBA" id="ARBA00007832"/>
    </source>
</evidence>
<dbReference type="Gene3D" id="1.10.510.40">
    <property type="match status" value="1"/>
</dbReference>
<evidence type="ECO:0000313" key="6">
    <source>
        <dbReference type="Proteomes" id="UP000317303"/>
    </source>
</evidence>
<comment type="pathway">
    <text evidence="1">Siderophore biosynthesis.</text>
</comment>
<sequence>MPPPSTLLDTALTGPTAADVRRRVLHQLLGSLLYENAVRAEDGQLRCDNGINGDNDDNSDNGVRYTFRARRRYTFGRVTVDDLRRDGLEPQSISLFLAEIAPLLDADPSRLPQFARELEETYVKDALAQQHRRNTEHTRLHRLDVETLEGAITDGHRYHPSYKSRLGFGIDDNLAYGPEFRPDVRPLWLSVDRSIVETSAVVDEASFLREQYPAQAESGRTLVPVHPWQWDRHLAAAFAGELTSGSIRVLGPDPDRFRPQQSIRTLACLDRPHRPYLKLAMSLVNTSTSRVLAPHTVHNAPAVSAWLAGIAADDPLLRDELRTVFLRELMGTAVVAGDDPVRRDATYGTLACIWRESLHPHLDPDESGVPFTGLTARNVDGTPLIDPWVREQGVAAWVRRIAEVVVVPVLHLLCHHGIALESHAQNMVLLHRSGMPTRVALRDFHDGVRFCRERLAAPDRCPTLRSTPPHHENRNSFVETDDPSLVTDFVLDALLFVGIGELALFLADAYGFDEAEFWSLVREVLTGYLDRFPDPRYDVLTPEVAVEKLTSRRLLPDTELRVHPVPNPLAAADPRPAS</sequence>
<protein>
    <submittedName>
        <fullName evidence="5">Siderophore synthetase component</fullName>
    </submittedName>
</protein>
<comment type="caution">
    <text evidence="5">The sequence shown here is derived from an EMBL/GenBank/DDBJ whole genome shotgun (WGS) entry which is preliminary data.</text>
</comment>
<gene>
    <name evidence="5" type="ORF">JD82_02937</name>
</gene>
<reference evidence="5 6" key="1">
    <citation type="submission" date="2019-07" db="EMBL/GenBank/DDBJ databases">
        <title>R&amp;d 2014.</title>
        <authorList>
            <person name="Klenk H.-P."/>
        </authorList>
    </citation>
    <scope>NUCLEOTIDE SEQUENCE [LARGE SCALE GENOMIC DNA]</scope>
    <source>
        <strain evidence="5 6">DSM 43194</strain>
    </source>
</reference>
<dbReference type="Pfam" id="PF04183">
    <property type="entry name" value="IucA_IucC"/>
    <property type="match status" value="1"/>
</dbReference>
<comment type="similarity">
    <text evidence="2">Belongs to the IucA/IucC family.</text>
</comment>